<feature type="region of interest" description="Disordered" evidence="1">
    <location>
        <begin position="88"/>
        <end position="132"/>
    </location>
</feature>
<protein>
    <submittedName>
        <fullName evidence="3">Uncharacterized protein</fullName>
    </submittedName>
</protein>
<feature type="region of interest" description="Disordered" evidence="1">
    <location>
        <begin position="25"/>
        <end position="53"/>
    </location>
</feature>
<keyword evidence="4" id="KW-1185">Reference proteome</keyword>
<dbReference type="Proteomes" id="UP000297258">
    <property type="component" value="Unassembled WGS sequence"/>
</dbReference>
<dbReference type="EMBL" id="SPUM01000054">
    <property type="protein sequence ID" value="TFW32568.1"/>
    <property type="molecule type" value="Genomic_DNA"/>
</dbReference>
<comment type="caution">
    <text evidence="3">The sequence shown here is derived from an EMBL/GenBank/DDBJ whole genome shotgun (WGS) entry which is preliminary data.</text>
</comment>
<evidence type="ECO:0000256" key="1">
    <source>
        <dbReference type="SAM" id="MobiDB-lite"/>
    </source>
</evidence>
<dbReference type="RefSeq" id="WP_135189506.1">
    <property type="nucleotide sequence ID" value="NZ_SPUM01000054.1"/>
</dbReference>
<feature type="signal peptide" evidence="2">
    <location>
        <begin position="1"/>
        <end position="26"/>
    </location>
</feature>
<sequence>MMKYTRRLRLAGVALAAACWSAMAGAALPPPTPEQAQAAAEKKAKADAQAQQEKQELLATMDTIAARWRSRAAVQGYTVHPPVQLAAQSAPAPVRSEKLGTAPPSADVKQAATPSLPAGTRPASGKPMRPVR</sequence>
<name>A0A4Y9T628_9BURK</name>
<gene>
    <name evidence="3" type="ORF">E4O92_09400</name>
</gene>
<keyword evidence="2" id="KW-0732">Signal</keyword>
<reference evidence="3 4" key="1">
    <citation type="submission" date="2019-03" db="EMBL/GenBank/DDBJ databases">
        <title>Draft genome of Massilia hortus sp. nov., a novel bacterial species of the Oxalobacteraceae family.</title>
        <authorList>
            <person name="Peta V."/>
            <person name="Raths R."/>
            <person name="Bucking H."/>
        </authorList>
    </citation>
    <scope>NUCLEOTIDE SEQUENCE [LARGE SCALE GENOMIC DNA]</scope>
    <source>
        <strain evidence="3 4">ONC3</strain>
    </source>
</reference>
<dbReference type="AlphaFoldDB" id="A0A4Y9T628"/>
<evidence type="ECO:0000256" key="2">
    <source>
        <dbReference type="SAM" id="SignalP"/>
    </source>
</evidence>
<organism evidence="3 4">
    <name type="scientific">Massilia horti</name>
    <dbReference type="NCBI Taxonomy" id="2562153"/>
    <lineage>
        <taxon>Bacteria</taxon>
        <taxon>Pseudomonadati</taxon>
        <taxon>Pseudomonadota</taxon>
        <taxon>Betaproteobacteria</taxon>
        <taxon>Burkholderiales</taxon>
        <taxon>Oxalobacteraceae</taxon>
        <taxon>Telluria group</taxon>
        <taxon>Massilia</taxon>
    </lineage>
</organism>
<dbReference type="OrthoDB" id="8759882at2"/>
<evidence type="ECO:0000313" key="4">
    <source>
        <dbReference type="Proteomes" id="UP000297258"/>
    </source>
</evidence>
<feature type="chain" id="PRO_5021231071" evidence="2">
    <location>
        <begin position="27"/>
        <end position="132"/>
    </location>
</feature>
<evidence type="ECO:0000313" key="3">
    <source>
        <dbReference type="EMBL" id="TFW32568.1"/>
    </source>
</evidence>
<proteinExistence type="predicted"/>
<accession>A0A4Y9T628</accession>